<feature type="active site" description="Acyl-thioester intermediate" evidence="3">
    <location>
        <position position="96"/>
    </location>
</feature>
<proteinExistence type="inferred from homology"/>
<evidence type="ECO:0000256" key="1">
    <source>
        <dbReference type="ARBA" id="ARBA00022679"/>
    </source>
</evidence>
<feature type="domain" description="BPL/LPL catalytic" evidence="4">
    <location>
        <begin position="1"/>
        <end position="176"/>
    </location>
</feature>
<dbReference type="AlphaFoldDB" id="A0A7X0LV14"/>
<keyword evidence="2 3" id="KW-0012">Acyltransferase</keyword>
<sequence length="226" mass="25754">MHQKTVVLGIQDTKLPFLQEGMLFLKEQGYDVIVRNSGGLAVVLDDEVLNLTLVFSENIKGIDINRGYDAMWRLIQEMFADFALEIDAREIVGSYCPGSYDLSIQGKKFAGISQRRLRKGVAVQIYLCVNGSGSERAELIRQFYEKSTKTAETKFIYPRIVPGVMASLSELLQIPLNIQDVILRFLRTMKAKSGHIYTASLSAMEMPLFESYYDRVLERNEKFMEE</sequence>
<dbReference type="InterPro" id="IPR050664">
    <property type="entry name" value="Octanoyltrans_LipM/LipL"/>
</dbReference>
<dbReference type="Gene3D" id="3.30.930.10">
    <property type="entry name" value="Bira Bifunctional Protein, Domain 2"/>
    <property type="match status" value="1"/>
</dbReference>
<dbReference type="InterPro" id="IPR024897">
    <property type="entry name" value="LipL"/>
</dbReference>
<dbReference type="CDD" id="cd16443">
    <property type="entry name" value="LplA"/>
    <property type="match status" value="1"/>
</dbReference>
<evidence type="ECO:0000259" key="4">
    <source>
        <dbReference type="PROSITE" id="PS51733"/>
    </source>
</evidence>
<dbReference type="Proteomes" id="UP000531594">
    <property type="component" value="Unassembled WGS sequence"/>
</dbReference>
<protein>
    <recommendedName>
        <fullName evidence="3">Octanoyl-[GcvH]:protein N-octanoyltransferase</fullName>
        <ecNumber evidence="3">2.3.1.204</ecNumber>
    </recommendedName>
    <alternativeName>
        <fullName evidence="3">Octanoyl-[GcvH]:E2 amidotransferase</fullName>
    </alternativeName>
</protein>
<dbReference type="SUPFAM" id="SSF55681">
    <property type="entry name" value="Class II aaRS and biotin synthetases"/>
    <property type="match status" value="1"/>
</dbReference>
<dbReference type="PROSITE" id="PS51733">
    <property type="entry name" value="BPL_LPL_CATALYTIC"/>
    <property type="match status" value="1"/>
</dbReference>
<dbReference type="EMBL" id="JACHGK010000006">
    <property type="protein sequence ID" value="MBB6445526.1"/>
    <property type="molecule type" value="Genomic_DNA"/>
</dbReference>
<organism evidence="5 6">
    <name type="scientific">Bacillus benzoevorans</name>
    <dbReference type="NCBI Taxonomy" id="1456"/>
    <lineage>
        <taxon>Bacteria</taxon>
        <taxon>Bacillati</taxon>
        <taxon>Bacillota</taxon>
        <taxon>Bacilli</taxon>
        <taxon>Bacillales</taxon>
        <taxon>Bacillaceae</taxon>
        <taxon>Bacillus</taxon>
    </lineage>
</organism>
<reference evidence="5 6" key="1">
    <citation type="submission" date="2020-08" db="EMBL/GenBank/DDBJ databases">
        <title>Genomic Encyclopedia of Type Strains, Phase IV (KMG-IV): sequencing the most valuable type-strain genomes for metagenomic binning, comparative biology and taxonomic classification.</title>
        <authorList>
            <person name="Goeker M."/>
        </authorList>
    </citation>
    <scope>NUCLEOTIDE SEQUENCE [LARGE SCALE GENOMIC DNA]</scope>
    <source>
        <strain evidence="5 6">DSM 5391</strain>
    </source>
</reference>
<comment type="function">
    <text evidence="3">Catalyzes the amidotransfer (transamidation) of the octanoyl moiety from octanoyl-GcvH to the lipoyl domain of the E2 subunit of lipoate-dependent enzymes.</text>
</comment>
<keyword evidence="1 3" id="KW-0808">Transferase</keyword>
<evidence type="ECO:0000256" key="3">
    <source>
        <dbReference type="HAMAP-Rule" id="MF_02119"/>
    </source>
</evidence>
<dbReference type="HAMAP" id="MF_02119">
    <property type="entry name" value="LipL"/>
    <property type="match status" value="1"/>
</dbReference>
<dbReference type="PANTHER" id="PTHR43679:SF2">
    <property type="entry name" value="OCTANOYL-[GCVH]:PROTEIN N-OCTANOYLTRANSFERASE"/>
    <property type="match status" value="1"/>
</dbReference>
<comment type="caution">
    <text evidence="5">The sequence shown here is derived from an EMBL/GenBank/DDBJ whole genome shotgun (WGS) entry which is preliminary data.</text>
</comment>
<gene>
    <name evidence="3" type="primary">lipL</name>
    <name evidence="5" type="ORF">HNR53_002145</name>
</gene>
<dbReference type="PANTHER" id="PTHR43679">
    <property type="entry name" value="OCTANOYLTRANSFERASE LIPM-RELATED"/>
    <property type="match status" value="1"/>
</dbReference>
<comment type="pathway">
    <text evidence="3">Protein modification; protein lipoylation via endogenous pathway; protein N(6)-(lipoyl)lysine from octanoyl-[acyl-carrier-protein].</text>
</comment>
<comment type="similarity">
    <text evidence="3">Belongs to the octanoyltransferase LipL family.</text>
</comment>
<comment type="catalytic activity">
    <reaction evidence="3">
        <text>N(6)-octanoyl-L-lysyl-[glycine-cleavage complex H protein] + L-lysyl-[lipoyl-carrier protein] = N(6)-octanoyl-L-lysyl-[lipoyl-carrier protein] + L-lysyl-[glycine-cleavage complex H protein]</text>
        <dbReference type="Rhea" id="RHEA:20213"/>
        <dbReference type="Rhea" id="RHEA-COMP:10500"/>
        <dbReference type="Rhea" id="RHEA-COMP:10501"/>
        <dbReference type="Rhea" id="RHEA-COMP:10503"/>
        <dbReference type="Rhea" id="RHEA-COMP:10504"/>
        <dbReference type="ChEBI" id="CHEBI:29969"/>
        <dbReference type="ChEBI" id="CHEBI:78809"/>
        <dbReference type="EC" id="2.3.1.204"/>
    </reaction>
</comment>
<evidence type="ECO:0000313" key="6">
    <source>
        <dbReference type="Proteomes" id="UP000531594"/>
    </source>
</evidence>
<name>A0A7X0LV14_9BACI</name>
<dbReference type="InterPro" id="IPR004143">
    <property type="entry name" value="BPL_LPL_catalytic"/>
</dbReference>
<accession>A0A7X0LV14</accession>
<feature type="site" description="Lowers pKa of active site Cys" evidence="3">
    <location>
        <position position="108"/>
    </location>
</feature>
<keyword evidence="6" id="KW-1185">Reference proteome</keyword>
<dbReference type="InterPro" id="IPR045864">
    <property type="entry name" value="aa-tRNA-synth_II/BPL/LPL"/>
</dbReference>
<dbReference type="EC" id="2.3.1.204" evidence="3"/>
<dbReference type="Pfam" id="PF21948">
    <property type="entry name" value="LplA-B_cat"/>
    <property type="match status" value="1"/>
</dbReference>
<evidence type="ECO:0000313" key="5">
    <source>
        <dbReference type="EMBL" id="MBB6445526.1"/>
    </source>
</evidence>
<dbReference type="GO" id="GO:0033819">
    <property type="term" value="F:lipoyl(octanoyl) transferase activity"/>
    <property type="evidence" value="ECO:0007669"/>
    <property type="project" value="InterPro"/>
</dbReference>
<dbReference type="GO" id="GO:0009107">
    <property type="term" value="P:lipoate biosynthetic process"/>
    <property type="evidence" value="ECO:0007669"/>
    <property type="project" value="UniProtKB-UniRule"/>
</dbReference>
<evidence type="ECO:0000256" key="2">
    <source>
        <dbReference type="ARBA" id="ARBA00023315"/>
    </source>
</evidence>
<comment type="miscellaneous">
    <text evidence="3">The reaction proceeds via a thioester-linked acyl-enzyme intermediate.</text>
</comment>
<dbReference type="GO" id="GO:0009249">
    <property type="term" value="P:protein lipoylation"/>
    <property type="evidence" value="ECO:0007669"/>
    <property type="project" value="UniProtKB-UniRule"/>
</dbReference>